<keyword evidence="2" id="KW-1185">Reference proteome</keyword>
<dbReference type="EMBL" id="CP014134">
    <property type="protein sequence ID" value="AVH26888.1"/>
    <property type="molecule type" value="Genomic_DNA"/>
</dbReference>
<reference evidence="2" key="1">
    <citation type="submission" date="2017-12" db="EMBL/GenBank/DDBJ databases">
        <title>FDA dAtabase for Regulatory Grade micrObial Sequences (FDA-ARGOS): Supporting development and validation of Infectious Disease Dx tests.</title>
        <authorList>
            <person name="Hoffmann M."/>
            <person name="Allard M."/>
            <person name="Evans P."/>
            <person name="Brown E."/>
            <person name="Tallon L.J."/>
            <person name="Sadzewicz L."/>
            <person name="Sengamalay N."/>
            <person name="Ott S."/>
            <person name="Godinez A."/>
            <person name="Nagaraj S."/>
            <person name="Vavikolanu K."/>
            <person name="Aluvathingal J."/>
            <person name="Nadendla S."/>
            <person name="Hobson J."/>
            <person name="Sichtig H."/>
        </authorList>
    </citation>
    <scope>NUCLEOTIDE SEQUENCE [LARGE SCALE GENOMIC DNA]</scope>
    <source>
        <strain evidence="2">LMG 3418</strain>
    </source>
</reference>
<gene>
    <name evidence="1" type="ORF">AL468_06575</name>
</gene>
<evidence type="ECO:0000313" key="1">
    <source>
        <dbReference type="EMBL" id="AVH26888.1"/>
    </source>
</evidence>
<sequence>MVITASGEQIDKVLGESDKKHRLDNGGVLFWITVVDKPIRLG</sequence>
<evidence type="ECO:0000313" key="2">
    <source>
        <dbReference type="Proteomes" id="UP000237665"/>
    </source>
</evidence>
<proteinExistence type="predicted"/>
<organism evidence="1 2">
    <name type="scientific">Vibrio diabolicus</name>
    <dbReference type="NCBI Taxonomy" id="50719"/>
    <lineage>
        <taxon>Bacteria</taxon>
        <taxon>Pseudomonadati</taxon>
        <taxon>Pseudomonadota</taxon>
        <taxon>Gammaproteobacteria</taxon>
        <taxon>Vibrionales</taxon>
        <taxon>Vibrionaceae</taxon>
        <taxon>Vibrio</taxon>
        <taxon>Vibrio diabolicus subgroup</taxon>
    </lineage>
</organism>
<dbReference type="Proteomes" id="UP000237665">
    <property type="component" value="Chromosome 1"/>
</dbReference>
<accession>A0ABM6SAB2</accession>
<name>A0ABM6SAB2_9VIBR</name>
<protein>
    <submittedName>
        <fullName evidence="1">Uncharacterized protein</fullName>
    </submittedName>
</protein>